<dbReference type="Proteomes" id="UP001595847">
    <property type="component" value="Unassembled WGS sequence"/>
</dbReference>
<evidence type="ECO:0000256" key="1">
    <source>
        <dbReference type="ARBA" id="ARBA00004651"/>
    </source>
</evidence>
<dbReference type="PANTHER" id="PTHR11662:SF399">
    <property type="entry name" value="FI19708P1-RELATED"/>
    <property type="match status" value="1"/>
</dbReference>
<feature type="domain" description="Major facilitator superfamily (MFS) profile" evidence="6">
    <location>
        <begin position="23"/>
        <end position="345"/>
    </location>
</feature>
<dbReference type="EMBL" id="JBHSBH010000010">
    <property type="protein sequence ID" value="MFC3997428.1"/>
    <property type="molecule type" value="Genomic_DNA"/>
</dbReference>
<keyword evidence="3 5" id="KW-1133">Transmembrane helix</keyword>
<dbReference type="InterPro" id="IPR036259">
    <property type="entry name" value="MFS_trans_sf"/>
</dbReference>
<evidence type="ECO:0000313" key="8">
    <source>
        <dbReference type="Proteomes" id="UP001595847"/>
    </source>
</evidence>
<dbReference type="PANTHER" id="PTHR11662">
    <property type="entry name" value="SOLUTE CARRIER FAMILY 17"/>
    <property type="match status" value="1"/>
</dbReference>
<feature type="transmembrane region" description="Helical" evidence="5">
    <location>
        <begin position="316"/>
        <end position="341"/>
    </location>
</feature>
<organism evidence="7 8">
    <name type="scientific">Nocardiopsis sediminis</name>
    <dbReference type="NCBI Taxonomy" id="1778267"/>
    <lineage>
        <taxon>Bacteria</taxon>
        <taxon>Bacillati</taxon>
        <taxon>Actinomycetota</taxon>
        <taxon>Actinomycetes</taxon>
        <taxon>Streptosporangiales</taxon>
        <taxon>Nocardiopsidaceae</taxon>
        <taxon>Nocardiopsis</taxon>
    </lineage>
</organism>
<evidence type="ECO:0000256" key="3">
    <source>
        <dbReference type="ARBA" id="ARBA00022989"/>
    </source>
</evidence>
<dbReference type="InterPro" id="IPR020846">
    <property type="entry name" value="MFS_dom"/>
</dbReference>
<dbReference type="Pfam" id="PF07690">
    <property type="entry name" value="MFS_1"/>
    <property type="match status" value="1"/>
</dbReference>
<accession>A0ABV8FRT6</accession>
<protein>
    <submittedName>
        <fullName evidence="7">Nitrate/nitrite transporter</fullName>
    </submittedName>
</protein>
<comment type="caution">
    <text evidence="7">The sequence shown here is derived from an EMBL/GenBank/DDBJ whole genome shotgun (WGS) entry which is preliminary data.</text>
</comment>
<name>A0ABV8FRT6_9ACTN</name>
<sequence length="345" mass="35736">MTRVLFTRPDPVPATASPYRWVVLFMAWAAFTMTSVDRSAWGPASVSVSESLGVPLAALGTFATGYYLGYVVSNAGGGVLVDRIGSRVVLGVSGVGAGLAMVLFGSVTSIPLGLVLQGLVGLCAGVDFSAGLKLIATWFAPARRGFATGLFLTATSLGIVVANAVVPRLLALADWRVSYHLFGAITIVIAVACLLLVRNGTPAEEGTPGEARPDIRSVLRNRDLLLLGLAGFGGVWGTYGFVTWSNTLMTEGSGIDPVRAGTVLIIFAAIAVVVKPAVGWVRDRFGLGLRGPIAVLLVFFGAVLLVFGTLDTYAQFLWAAPLLGIGAYAYAPLAAAMAPMLSGTA</sequence>
<feature type="transmembrane region" description="Helical" evidence="5">
    <location>
        <begin position="84"/>
        <end position="104"/>
    </location>
</feature>
<evidence type="ECO:0000259" key="6">
    <source>
        <dbReference type="PROSITE" id="PS50850"/>
    </source>
</evidence>
<comment type="subcellular location">
    <subcellularLocation>
        <location evidence="1">Cell membrane</location>
        <topology evidence="1">Multi-pass membrane protein</topology>
    </subcellularLocation>
</comment>
<keyword evidence="2 5" id="KW-0812">Transmembrane</keyword>
<proteinExistence type="predicted"/>
<dbReference type="RefSeq" id="WP_378534387.1">
    <property type="nucleotide sequence ID" value="NZ_JBHSBH010000010.1"/>
</dbReference>
<dbReference type="PROSITE" id="PS50850">
    <property type="entry name" value="MFS"/>
    <property type="match status" value="1"/>
</dbReference>
<evidence type="ECO:0000256" key="2">
    <source>
        <dbReference type="ARBA" id="ARBA00022692"/>
    </source>
</evidence>
<feature type="transmembrane region" description="Helical" evidence="5">
    <location>
        <begin position="110"/>
        <end position="134"/>
    </location>
</feature>
<dbReference type="InterPro" id="IPR050382">
    <property type="entry name" value="MFS_Na/Anion_cotransporter"/>
</dbReference>
<evidence type="ECO:0000313" key="7">
    <source>
        <dbReference type="EMBL" id="MFC3997428.1"/>
    </source>
</evidence>
<evidence type="ECO:0000256" key="5">
    <source>
        <dbReference type="SAM" id="Phobius"/>
    </source>
</evidence>
<evidence type="ECO:0000256" key="4">
    <source>
        <dbReference type="ARBA" id="ARBA00023136"/>
    </source>
</evidence>
<keyword evidence="8" id="KW-1185">Reference proteome</keyword>
<feature type="non-terminal residue" evidence="7">
    <location>
        <position position="345"/>
    </location>
</feature>
<feature type="transmembrane region" description="Helical" evidence="5">
    <location>
        <begin position="146"/>
        <end position="166"/>
    </location>
</feature>
<gene>
    <name evidence="7" type="ORF">ACFOVU_15965</name>
</gene>
<feature type="transmembrane region" description="Helical" evidence="5">
    <location>
        <begin position="224"/>
        <end position="242"/>
    </location>
</feature>
<feature type="transmembrane region" description="Helical" evidence="5">
    <location>
        <begin position="293"/>
        <end position="310"/>
    </location>
</feature>
<dbReference type="Gene3D" id="1.20.1250.20">
    <property type="entry name" value="MFS general substrate transporter like domains"/>
    <property type="match status" value="2"/>
</dbReference>
<feature type="transmembrane region" description="Helical" evidence="5">
    <location>
        <begin position="178"/>
        <end position="197"/>
    </location>
</feature>
<reference evidence="8" key="1">
    <citation type="journal article" date="2019" name="Int. J. Syst. Evol. Microbiol.">
        <title>The Global Catalogue of Microorganisms (GCM) 10K type strain sequencing project: providing services to taxonomists for standard genome sequencing and annotation.</title>
        <authorList>
            <consortium name="The Broad Institute Genomics Platform"/>
            <consortium name="The Broad Institute Genome Sequencing Center for Infectious Disease"/>
            <person name="Wu L."/>
            <person name="Ma J."/>
        </authorList>
    </citation>
    <scope>NUCLEOTIDE SEQUENCE [LARGE SCALE GENOMIC DNA]</scope>
    <source>
        <strain evidence="8">TBRC 1826</strain>
    </source>
</reference>
<feature type="transmembrane region" description="Helical" evidence="5">
    <location>
        <begin position="53"/>
        <end position="72"/>
    </location>
</feature>
<feature type="transmembrane region" description="Helical" evidence="5">
    <location>
        <begin position="262"/>
        <end position="281"/>
    </location>
</feature>
<feature type="transmembrane region" description="Helical" evidence="5">
    <location>
        <begin position="21"/>
        <end position="41"/>
    </location>
</feature>
<keyword evidence="4 5" id="KW-0472">Membrane</keyword>
<dbReference type="SUPFAM" id="SSF103473">
    <property type="entry name" value="MFS general substrate transporter"/>
    <property type="match status" value="1"/>
</dbReference>
<dbReference type="InterPro" id="IPR011701">
    <property type="entry name" value="MFS"/>
</dbReference>